<reference evidence="3 4" key="2">
    <citation type="submission" date="2018-10" db="EMBL/GenBank/DDBJ databases">
        <authorList>
            <consortium name="Pathogen Informatics"/>
        </authorList>
    </citation>
    <scope>NUCLEOTIDE SEQUENCE [LARGE SCALE GENOMIC DNA]</scope>
</reference>
<dbReference type="OrthoDB" id="5962at2759"/>
<accession>A0A0N4V456</accession>
<evidence type="ECO:0000313" key="3">
    <source>
        <dbReference type="EMBL" id="VDD89825.1"/>
    </source>
</evidence>
<name>A0A0N4V456_ENTVE</name>
<protein>
    <recommendedName>
        <fullName evidence="1">SKA complex subunit 1</fullName>
    </recommendedName>
    <alternativeName>
        <fullName evidence="2">Spindle and kinetochore-associated protein 1</fullName>
    </alternativeName>
</protein>
<dbReference type="WBParaSite" id="EVEC_0000486801-mRNA-1">
    <property type="protein sequence ID" value="EVEC_0000486801-mRNA-1"/>
    <property type="gene ID" value="EVEC_0000486801"/>
</dbReference>
<dbReference type="GO" id="GO:0007059">
    <property type="term" value="P:chromosome segregation"/>
    <property type="evidence" value="ECO:0007669"/>
    <property type="project" value="InterPro"/>
</dbReference>
<evidence type="ECO:0000256" key="2">
    <source>
        <dbReference type="ARBA" id="ARBA00047202"/>
    </source>
</evidence>
<proteinExistence type="predicted"/>
<keyword evidence="4" id="KW-1185">Reference proteome</keyword>
<dbReference type="Proteomes" id="UP000274131">
    <property type="component" value="Unassembled WGS sequence"/>
</dbReference>
<dbReference type="GO" id="GO:0008017">
    <property type="term" value="F:microtubule binding"/>
    <property type="evidence" value="ECO:0007669"/>
    <property type="project" value="InterPro"/>
</dbReference>
<sequence length="269" mass="31275">MTEDYFFEAIDVLKHLQQQSKSNMKGLEIRQVDVDKINEQYWELIEQSEKMRLVADEMEKSSADKRVKFDQKLYEMALKLGLPTNEVCETDELVKNNPSEAVTKVVPKIVITKAEFTKNCELEKRLERVRTISNKEQNNHTKRSTIPHLQDASVKDLLSVRARGKMSLQELNGVVAEINTVLKEKYELLRRTKNNLCKTDQRRIDAWDLQVEQNPDLKHGFFITESELIGHLPPKLKAQFRIARTCLSALGRIEVIQRSNMTFFIVLTE</sequence>
<reference evidence="5" key="1">
    <citation type="submission" date="2017-02" db="UniProtKB">
        <authorList>
            <consortium name="WormBaseParasite"/>
        </authorList>
    </citation>
    <scope>IDENTIFICATION</scope>
</reference>
<dbReference type="GO" id="GO:0051301">
    <property type="term" value="P:cell division"/>
    <property type="evidence" value="ECO:0007669"/>
    <property type="project" value="InterPro"/>
</dbReference>
<evidence type="ECO:0000313" key="5">
    <source>
        <dbReference type="WBParaSite" id="EVEC_0000486801-mRNA-1"/>
    </source>
</evidence>
<dbReference type="AlphaFoldDB" id="A0A0N4V456"/>
<gene>
    <name evidence="3" type="ORF">EVEC_LOCUS4576</name>
</gene>
<dbReference type="Gene3D" id="1.10.10.1890">
    <property type="entry name" value="Ska1 microtubule binding domain-like"/>
    <property type="match status" value="1"/>
</dbReference>
<evidence type="ECO:0000256" key="1">
    <source>
        <dbReference type="ARBA" id="ARBA00047182"/>
    </source>
</evidence>
<dbReference type="InterPro" id="IPR009829">
    <property type="entry name" value="SKA1"/>
</dbReference>
<evidence type="ECO:0000313" key="4">
    <source>
        <dbReference type="Proteomes" id="UP000274131"/>
    </source>
</evidence>
<dbReference type="InterPro" id="IPR042031">
    <property type="entry name" value="SKA1_MBD_sf"/>
</dbReference>
<dbReference type="EMBL" id="UXUI01007896">
    <property type="protein sequence ID" value="VDD89825.1"/>
    <property type="molecule type" value="Genomic_DNA"/>
</dbReference>
<organism evidence="5">
    <name type="scientific">Enterobius vermicularis</name>
    <name type="common">Human pinworm</name>
    <dbReference type="NCBI Taxonomy" id="51028"/>
    <lineage>
        <taxon>Eukaryota</taxon>
        <taxon>Metazoa</taxon>
        <taxon>Ecdysozoa</taxon>
        <taxon>Nematoda</taxon>
        <taxon>Chromadorea</taxon>
        <taxon>Rhabditida</taxon>
        <taxon>Spirurina</taxon>
        <taxon>Oxyuridomorpha</taxon>
        <taxon>Oxyuroidea</taxon>
        <taxon>Oxyuridae</taxon>
        <taxon>Enterobius</taxon>
    </lineage>
</organism>
<dbReference type="Pfam" id="PF07160">
    <property type="entry name" value="SKA1"/>
    <property type="match status" value="1"/>
</dbReference>